<dbReference type="Proteomes" id="UP000037109">
    <property type="component" value="Unassembled WGS sequence"/>
</dbReference>
<keyword evidence="4 9" id="KW-0808">Transferase</keyword>
<feature type="site" description="Transition state stabilizer" evidence="9">
    <location>
        <position position="214"/>
    </location>
</feature>
<comment type="similarity">
    <text evidence="9">Belongs to the acetylglutamate kinase family. ArgB subfamily.</text>
</comment>
<evidence type="ECO:0000313" key="12">
    <source>
        <dbReference type="Proteomes" id="UP000037109"/>
    </source>
</evidence>
<dbReference type="InterPro" id="IPR037528">
    <property type="entry name" value="ArgB"/>
</dbReference>
<gene>
    <name evidence="9" type="primary">argB</name>
    <name evidence="11" type="ORF">AF332_23295</name>
</gene>
<dbReference type="HAMAP" id="MF_00082">
    <property type="entry name" value="ArgB"/>
    <property type="match status" value="1"/>
</dbReference>
<evidence type="ECO:0000256" key="1">
    <source>
        <dbReference type="ARBA" id="ARBA00004828"/>
    </source>
</evidence>
<evidence type="ECO:0000256" key="4">
    <source>
        <dbReference type="ARBA" id="ARBA00022679"/>
    </source>
</evidence>
<dbReference type="EMBL" id="LGUF01000007">
    <property type="protein sequence ID" value="KON89453.1"/>
    <property type="molecule type" value="Genomic_DNA"/>
</dbReference>
<dbReference type="SUPFAM" id="SSF53633">
    <property type="entry name" value="Carbamate kinase-like"/>
    <property type="match status" value="1"/>
</dbReference>
<evidence type="ECO:0000256" key="9">
    <source>
        <dbReference type="HAMAP-Rule" id="MF_00082"/>
    </source>
</evidence>
<dbReference type="Pfam" id="PF00696">
    <property type="entry name" value="AA_kinase"/>
    <property type="match status" value="1"/>
</dbReference>
<proteinExistence type="inferred from homology"/>
<keyword evidence="9" id="KW-0963">Cytoplasm</keyword>
<feature type="binding site" evidence="9">
    <location>
        <position position="155"/>
    </location>
    <ligand>
        <name>substrate</name>
    </ligand>
</feature>
<feature type="domain" description="Aspartate/glutamate/uridylate kinase" evidence="10">
    <location>
        <begin position="3"/>
        <end position="233"/>
    </location>
</feature>
<dbReference type="STRING" id="1459.AF332_23295"/>
<reference evidence="12" key="1">
    <citation type="submission" date="2015-07" db="EMBL/GenBank/DDBJ databases">
        <title>Fjat-10036 dsm4.</title>
        <authorList>
            <person name="Liu B."/>
            <person name="Wang J."/>
            <person name="Zhu Y."/>
            <person name="Liu G."/>
            <person name="Chen Q."/>
            <person name="Chen Z."/>
            <person name="Lan J."/>
            <person name="Che J."/>
            <person name="Ge C."/>
            <person name="Shi H."/>
            <person name="Pan Z."/>
            <person name="Liu X."/>
        </authorList>
    </citation>
    <scope>NUCLEOTIDE SEQUENCE [LARGE SCALE GENOMIC DNA]</scope>
    <source>
        <strain evidence="12">DSM 4</strain>
    </source>
</reference>
<feature type="site" description="Transition state stabilizer" evidence="9">
    <location>
        <position position="7"/>
    </location>
</feature>
<evidence type="ECO:0000256" key="7">
    <source>
        <dbReference type="ARBA" id="ARBA00022840"/>
    </source>
</evidence>
<sequence>MKSIVIKCGGSVMEELGKAFFDSLEELKNEGYQIVFVHGGGPAINKMLELYQIPHEFVNGLRKTTPEVLGVAEMVLSGQSNRKLTSLIEQHGFRGIGINGSDAGLLKGDIINQDELGLVGEITAVNHSVLEMLFNEDLVPVITPIAAAVDGTKLNINADYAAVAVASAINAEHCIFVTDVKGIFIDGNLSPQLEAEEIEQHINDKKISGGMIPKVTSALKAISKGLKSVMIVSGKEKFYENGIWIGTNVSAKKEVLT</sequence>
<evidence type="ECO:0000256" key="2">
    <source>
        <dbReference type="ARBA" id="ARBA00022571"/>
    </source>
</evidence>
<comment type="function">
    <text evidence="9">Catalyzes the ATP-dependent phosphorylation of N-acetyl-L-glutamate.</text>
</comment>
<organism evidence="11 12">
    <name type="scientific">Sporosarcina globispora</name>
    <name type="common">Bacillus globisporus</name>
    <dbReference type="NCBI Taxonomy" id="1459"/>
    <lineage>
        <taxon>Bacteria</taxon>
        <taxon>Bacillati</taxon>
        <taxon>Bacillota</taxon>
        <taxon>Bacilli</taxon>
        <taxon>Bacillales</taxon>
        <taxon>Caryophanaceae</taxon>
        <taxon>Sporosarcina</taxon>
    </lineage>
</organism>
<keyword evidence="5 9" id="KW-0547">Nucleotide-binding</keyword>
<comment type="pathway">
    <text evidence="1 9">Amino-acid biosynthesis; L-arginine biosynthesis; N(2)-acetyl-L-ornithine from L-glutamate: step 2/4.</text>
</comment>
<feature type="binding site" evidence="9">
    <location>
        <position position="62"/>
    </location>
    <ligand>
        <name>substrate</name>
    </ligand>
</feature>
<dbReference type="PANTHER" id="PTHR23342">
    <property type="entry name" value="N-ACETYLGLUTAMATE SYNTHASE"/>
    <property type="match status" value="1"/>
</dbReference>
<feature type="binding site" evidence="9">
    <location>
        <begin position="40"/>
        <end position="41"/>
    </location>
    <ligand>
        <name>substrate</name>
    </ligand>
</feature>
<keyword evidence="6 9" id="KW-0418">Kinase</keyword>
<accession>A0A0M0GI73</accession>
<dbReference type="AlphaFoldDB" id="A0A0M0GI73"/>
<evidence type="ECO:0000256" key="8">
    <source>
        <dbReference type="ARBA" id="ARBA00048141"/>
    </source>
</evidence>
<dbReference type="CDD" id="cd04238">
    <property type="entry name" value="AAK_NAGK-like"/>
    <property type="match status" value="1"/>
</dbReference>
<dbReference type="FunFam" id="3.40.1160.10:FF:000004">
    <property type="entry name" value="Acetylglutamate kinase"/>
    <property type="match status" value="1"/>
</dbReference>
<evidence type="ECO:0000256" key="5">
    <source>
        <dbReference type="ARBA" id="ARBA00022741"/>
    </source>
</evidence>
<keyword evidence="12" id="KW-1185">Reference proteome</keyword>
<evidence type="ECO:0000256" key="3">
    <source>
        <dbReference type="ARBA" id="ARBA00022605"/>
    </source>
</evidence>
<name>A0A0M0GI73_SPOGL</name>
<dbReference type="NCBIfam" id="TIGR00761">
    <property type="entry name" value="argB"/>
    <property type="match status" value="1"/>
</dbReference>
<keyword evidence="2 9" id="KW-0055">Arginine biosynthesis</keyword>
<dbReference type="UniPathway" id="UPA00068">
    <property type="reaction ID" value="UER00107"/>
</dbReference>
<comment type="caution">
    <text evidence="11">The sequence shown here is derived from an EMBL/GenBank/DDBJ whole genome shotgun (WGS) entry which is preliminary data.</text>
</comment>
<dbReference type="InterPro" id="IPR036393">
    <property type="entry name" value="AceGlu_kinase-like_sf"/>
</dbReference>
<protein>
    <recommendedName>
        <fullName evidence="9">Acetylglutamate kinase</fullName>
        <ecNumber evidence="9">2.7.2.8</ecNumber>
    </recommendedName>
    <alternativeName>
        <fullName evidence="9">N-acetyl-L-glutamate 5-phosphotransferase</fullName>
    </alternativeName>
    <alternativeName>
        <fullName evidence="9">NAG kinase</fullName>
        <shortName evidence="9">NAGK</shortName>
    </alternativeName>
</protein>
<keyword evidence="3 9" id="KW-0028">Amino-acid biosynthesis</keyword>
<dbReference type="OrthoDB" id="9803155at2"/>
<comment type="catalytic activity">
    <reaction evidence="8 9">
        <text>N-acetyl-L-glutamate + ATP = N-acetyl-L-glutamyl 5-phosphate + ADP</text>
        <dbReference type="Rhea" id="RHEA:14629"/>
        <dbReference type="ChEBI" id="CHEBI:30616"/>
        <dbReference type="ChEBI" id="CHEBI:44337"/>
        <dbReference type="ChEBI" id="CHEBI:57936"/>
        <dbReference type="ChEBI" id="CHEBI:456216"/>
        <dbReference type="EC" id="2.7.2.8"/>
    </reaction>
</comment>
<dbReference type="InterPro" id="IPR001048">
    <property type="entry name" value="Asp/Glu/Uridylate_kinase"/>
</dbReference>
<evidence type="ECO:0000259" key="10">
    <source>
        <dbReference type="Pfam" id="PF00696"/>
    </source>
</evidence>
<comment type="subcellular location">
    <subcellularLocation>
        <location evidence="9">Cytoplasm</location>
    </subcellularLocation>
</comment>
<dbReference type="GO" id="GO:0003991">
    <property type="term" value="F:acetylglutamate kinase activity"/>
    <property type="evidence" value="ECO:0007669"/>
    <property type="project" value="UniProtKB-UniRule"/>
</dbReference>
<evidence type="ECO:0000256" key="6">
    <source>
        <dbReference type="ARBA" id="ARBA00022777"/>
    </source>
</evidence>
<dbReference type="GO" id="GO:0042450">
    <property type="term" value="P:L-arginine biosynthetic process via ornithine"/>
    <property type="evidence" value="ECO:0007669"/>
    <property type="project" value="UniProtKB-UniRule"/>
</dbReference>
<dbReference type="Gene3D" id="3.40.1160.10">
    <property type="entry name" value="Acetylglutamate kinase-like"/>
    <property type="match status" value="1"/>
</dbReference>
<dbReference type="PIRSF" id="PIRSF000728">
    <property type="entry name" value="NAGK"/>
    <property type="match status" value="1"/>
</dbReference>
<dbReference type="InterPro" id="IPR004662">
    <property type="entry name" value="AcgluKinase_fam"/>
</dbReference>
<dbReference type="PATRIC" id="fig|1459.3.peg.5135"/>
<dbReference type="EC" id="2.7.2.8" evidence="9"/>
<dbReference type="PANTHER" id="PTHR23342:SF0">
    <property type="entry name" value="N-ACETYLGLUTAMATE SYNTHASE, MITOCHONDRIAL"/>
    <property type="match status" value="1"/>
</dbReference>
<dbReference type="RefSeq" id="WP_053436819.1">
    <property type="nucleotide sequence ID" value="NZ_LGUF01000007.1"/>
</dbReference>
<dbReference type="GO" id="GO:0005737">
    <property type="term" value="C:cytoplasm"/>
    <property type="evidence" value="ECO:0007669"/>
    <property type="project" value="UniProtKB-SubCell"/>
</dbReference>
<dbReference type="GO" id="GO:0005524">
    <property type="term" value="F:ATP binding"/>
    <property type="evidence" value="ECO:0007669"/>
    <property type="project" value="UniProtKB-UniRule"/>
</dbReference>
<evidence type="ECO:0000313" key="11">
    <source>
        <dbReference type="EMBL" id="KON89453.1"/>
    </source>
</evidence>
<keyword evidence="7 9" id="KW-0067">ATP-binding</keyword>